<sequence length="117" mass="13346">IDGYFNDVDVEDISDDSGQEEFLDDVLMPLSAKRILLTIKYTKVLVRYIKTPNLNELIVKLGDEGTTTSKQSVVTRWLSLFLCAESVYSNYDATLLALESRRTTKYNLIDLLLLLHL</sequence>
<dbReference type="EMBL" id="CAJNOK010046930">
    <property type="protein sequence ID" value="CAF1585414.1"/>
    <property type="molecule type" value="Genomic_DNA"/>
</dbReference>
<gene>
    <name evidence="1" type="ORF">OVA965_LOCUS41226</name>
    <name evidence="2" type="ORF">TMI583_LOCUS42819</name>
</gene>
<proteinExistence type="predicted"/>
<dbReference type="AlphaFoldDB" id="A0A8S2VBL0"/>
<evidence type="ECO:0000313" key="2">
    <source>
        <dbReference type="EMBL" id="CAF4386683.1"/>
    </source>
</evidence>
<organism evidence="2 3">
    <name type="scientific">Didymodactylos carnosus</name>
    <dbReference type="NCBI Taxonomy" id="1234261"/>
    <lineage>
        <taxon>Eukaryota</taxon>
        <taxon>Metazoa</taxon>
        <taxon>Spiralia</taxon>
        <taxon>Gnathifera</taxon>
        <taxon>Rotifera</taxon>
        <taxon>Eurotatoria</taxon>
        <taxon>Bdelloidea</taxon>
        <taxon>Philodinida</taxon>
        <taxon>Philodinidae</taxon>
        <taxon>Didymodactylos</taxon>
    </lineage>
</organism>
<name>A0A8S2VBL0_9BILA</name>
<comment type="caution">
    <text evidence="2">The sequence shown here is derived from an EMBL/GenBank/DDBJ whole genome shotgun (WGS) entry which is preliminary data.</text>
</comment>
<protein>
    <submittedName>
        <fullName evidence="2">Uncharacterized protein</fullName>
    </submittedName>
</protein>
<evidence type="ECO:0000313" key="1">
    <source>
        <dbReference type="EMBL" id="CAF1585414.1"/>
    </source>
</evidence>
<dbReference type="Proteomes" id="UP000677228">
    <property type="component" value="Unassembled WGS sequence"/>
</dbReference>
<feature type="non-terminal residue" evidence="2">
    <location>
        <position position="1"/>
    </location>
</feature>
<reference evidence="2" key="1">
    <citation type="submission" date="2021-02" db="EMBL/GenBank/DDBJ databases">
        <authorList>
            <person name="Nowell W R."/>
        </authorList>
    </citation>
    <scope>NUCLEOTIDE SEQUENCE</scope>
</reference>
<dbReference type="Proteomes" id="UP000682733">
    <property type="component" value="Unassembled WGS sequence"/>
</dbReference>
<accession>A0A8S2VBL0</accession>
<dbReference type="EMBL" id="CAJOBA010070155">
    <property type="protein sequence ID" value="CAF4386683.1"/>
    <property type="molecule type" value="Genomic_DNA"/>
</dbReference>
<evidence type="ECO:0000313" key="3">
    <source>
        <dbReference type="Proteomes" id="UP000682733"/>
    </source>
</evidence>